<dbReference type="Proteomes" id="UP000245410">
    <property type="component" value="Unassembled WGS sequence"/>
</dbReference>
<protein>
    <submittedName>
        <fullName evidence="2">Uncharacterized protein</fullName>
    </submittedName>
</protein>
<gene>
    <name evidence="2" type="ORF">DKT68_07665</name>
</gene>
<evidence type="ECO:0000313" key="3">
    <source>
        <dbReference type="Proteomes" id="UP000245410"/>
    </source>
</evidence>
<name>A0A317D7B6_9ACTN</name>
<dbReference type="EMBL" id="QGKR01000149">
    <property type="protein sequence ID" value="PWR10748.1"/>
    <property type="molecule type" value="Genomic_DNA"/>
</dbReference>
<organism evidence="2 3">
    <name type="scientific">Micromonospora acroterricola</name>
    <dbReference type="NCBI Taxonomy" id="2202421"/>
    <lineage>
        <taxon>Bacteria</taxon>
        <taxon>Bacillati</taxon>
        <taxon>Actinomycetota</taxon>
        <taxon>Actinomycetes</taxon>
        <taxon>Micromonosporales</taxon>
        <taxon>Micromonosporaceae</taxon>
        <taxon>Micromonospora</taxon>
    </lineage>
</organism>
<dbReference type="RefSeq" id="WP_109816713.1">
    <property type="nucleotide sequence ID" value="NZ_QGKR01000149.1"/>
</dbReference>
<accession>A0A317D7B6</accession>
<keyword evidence="3" id="KW-1185">Reference proteome</keyword>
<feature type="region of interest" description="Disordered" evidence="1">
    <location>
        <begin position="22"/>
        <end position="71"/>
    </location>
</feature>
<evidence type="ECO:0000313" key="2">
    <source>
        <dbReference type="EMBL" id="PWR10748.1"/>
    </source>
</evidence>
<dbReference type="AlphaFoldDB" id="A0A317D7B6"/>
<sequence>MAALSDAALAIAVTLLVLEIQPPAREAGPADGGRRPRRHTAGQGERQVTGLRCHSPPVHCAHDGPIRARYR</sequence>
<evidence type="ECO:0000256" key="1">
    <source>
        <dbReference type="SAM" id="MobiDB-lite"/>
    </source>
</evidence>
<feature type="compositionally biased region" description="Basic and acidic residues" evidence="1">
    <location>
        <begin position="60"/>
        <end position="71"/>
    </location>
</feature>
<comment type="caution">
    <text evidence="2">The sequence shown here is derived from an EMBL/GenBank/DDBJ whole genome shotgun (WGS) entry which is preliminary data.</text>
</comment>
<proteinExistence type="predicted"/>
<reference evidence="2 3" key="1">
    <citation type="submission" date="2018-05" db="EMBL/GenBank/DDBJ databases">
        <title>Micromonospora atacamensis sp. nov., a novel actinobacteria isolated from high altitude Atacama Desert soil.</title>
        <authorList>
            <person name="Carro L."/>
            <person name="Golinska P."/>
            <person name="Klenk H.-P."/>
            <person name="Goodfellow M."/>
        </authorList>
    </citation>
    <scope>NUCLEOTIDE SEQUENCE [LARGE SCALE GENOMIC DNA]</scope>
    <source>
        <strain evidence="2 3">5R2A7</strain>
    </source>
</reference>